<evidence type="ECO:0000313" key="2">
    <source>
        <dbReference type="Proteomes" id="UP000008291"/>
    </source>
</evidence>
<proteinExistence type="predicted"/>
<dbReference type="Proteomes" id="UP000008291">
    <property type="component" value="Chromosome"/>
</dbReference>
<reference evidence="1 2" key="1">
    <citation type="journal article" date="2006" name="J. Bacteriol.">
        <title>The genome sequence of the obligately chemolithoautotrophic, facultatively anaerobic bacterium Thiobacillus denitrificans.</title>
        <authorList>
            <person name="Beller H.R."/>
            <person name="Chain P.S."/>
            <person name="Letain T.E."/>
            <person name="Chakicherla A."/>
            <person name="Larimer F.W."/>
            <person name="Richardson P.M."/>
            <person name="Coleman M.A."/>
            <person name="Wood A.P."/>
            <person name="Kelly D.P."/>
        </authorList>
    </citation>
    <scope>NUCLEOTIDE SEQUENCE [LARGE SCALE GENOMIC DNA]</scope>
    <source>
        <strain evidence="1 2">ATCC 25259</strain>
    </source>
</reference>
<protein>
    <submittedName>
        <fullName evidence="1">Uncharacterized protein</fullName>
    </submittedName>
</protein>
<sequence>MSAMLDREYMLATTRQRQAKYAALFKGQAWAENELSDGGWLCLIGVPWLLYEMENNRKSNGENRNADCQPRPDCIGPLEPAFQLMLPEQTMADTTLVVPTGNPLAKFLVSFLAKIVGVSFVAHVGARSNVKVSEGENGK</sequence>
<accession>Q3SJJ1</accession>
<dbReference type="HOGENOM" id="CLU_1844188_0_0_4"/>
<organism evidence="1 2">
    <name type="scientific">Thiobacillus denitrificans (strain ATCC 25259 / T1)</name>
    <dbReference type="NCBI Taxonomy" id="292415"/>
    <lineage>
        <taxon>Bacteria</taxon>
        <taxon>Pseudomonadati</taxon>
        <taxon>Pseudomonadota</taxon>
        <taxon>Betaproteobacteria</taxon>
        <taxon>Nitrosomonadales</taxon>
        <taxon>Thiobacillaceae</taxon>
        <taxon>Thiobacillus</taxon>
    </lineage>
</organism>
<name>Q3SJJ1_THIDA</name>
<dbReference type="AlphaFoldDB" id="Q3SJJ1"/>
<keyword evidence="2" id="KW-1185">Reference proteome</keyword>
<dbReference type="KEGG" id="tbd:Tbd_1213"/>
<gene>
    <name evidence="1" type="ordered locus">Tbd_1213</name>
</gene>
<evidence type="ECO:0000313" key="1">
    <source>
        <dbReference type="EMBL" id="AAZ97166.1"/>
    </source>
</evidence>
<dbReference type="EMBL" id="CP000116">
    <property type="protein sequence ID" value="AAZ97166.1"/>
    <property type="molecule type" value="Genomic_DNA"/>
</dbReference>